<dbReference type="Proteomes" id="UP000283616">
    <property type="component" value="Unassembled WGS sequence"/>
</dbReference>
<feature type="domain" description="Glycosyltransferase 2-like" evidence="1">
    <location>
        <begin position="6"/>
        <end position="184"/>
    </location>
</feature>
<dbReference type="PANTHER" id="PTHR43179:SF10">
    <property type="entry name" value="GLYCOSYL TRANSFERASE"/>
    <property type="match status" value="1"/>
</dbReference>
<reference evidence="4" key="3">
    <citation type="submission" date="2021-06" db="EMBL/GenBank/DDBJ databases">
        <title>Interrogation of the integrated mobile genetic elements in gut-associated Bacteroides with a consensus prediction approach.</title>
        <authorList>
            <person name="Campbell D.E."/>
            <person name="Leigh J.R."/>
            <person name="Kim T."/>
            <person name="England W."/>
            <person name="Whitaker R.J."/>
            <person name="Degnan P.H."/>
        </authorList>
    </citation>
    <scope>NUCLEOTIDE SEQUENCE</scope>
    <source>
        <strain evidence="4">VPI-3443</strain>
    </source>
</reference>
<dbReference type="GO" id="GO:0016740">
    <property type="term" value="F:transferase activity"/>
    <property type="evidence" value="ECO:0007669"/>
    <property type="project" value="UniProtKB-KW"/>
</dbReference>
<dbReference type="Gene3D" id="3.90.550.10">
    <property type="entry name" value="Spore Coat Polysaccharide Biosynthesis Protein SpsA, Chain A"/>
    <property type="match status" value="1"/>
</dbReference>
<dbReference type="AlphaFoldDB" id="A0A415LT10"/>
<dbReference type="PANTHER" id="PTHR43179">
    <property type="entry name" value="RHAMNOSYLTRANSFERASE WBBL"/>
    <property type="match status" value="1"/>
</dbReference>
<evidence type="ECO:0000313" key="5">
    <source>
        <dbReference type="Proteomes" id="UP000283616"/>
    </source>
</evidence>
<protein>
    <submittedName>
        <fullName evidence="2">Glycosyl transferase family 2</fullName>
    </submittedName>
    <submittedName>
        <fullName evidence="3">Glycosyltransferase family 2 protein</fullName>
    </submittedName>
</protein>
<accession>A0A415LT10</accession>
<dbReference type="InterPro" id="IPR029044">
    <property type="entry name" value="Nucleotide-diphossugar_trans"/>
</dbReference>
<dbReference type="InterPro" id="IPR001173">
    <property type="entry name" value="Glyco_trans_2-like"/>
</dbReference>
<evidence type="ECO:0000313" key="6">
    <source>
        <dbReference type="Proteomes" id="UP000500882"/>
    </source>
</evidence>
<organism evidence="3 5">
    <name type="scientific">Bacteroides thetaiotaomicron</name>
    <dbReference type="NCBI Taxonomy" id="818"/>
    <lineage>
        <taxon>Bacteria</taxon>
        <taxon>Pseudomonadati</taxon>
        <taxon>Bacteroidota</taxon>
        <taxon>Bacteroidia</taxon>
        <taxon>Bacteroidales</taxon>
        <taxon>Bacteroidaceae</taxon>
        <taxon>Bacteroides</taxon>
    </lineage>
</organism>
<proteinExistence type="predicted"/>
<evidence type="ECO:0000259" key="1">
    <source>
        <dbReference type="Pfam" id="PF00535"/>
    </source>
</evidence>
<dbReference type="EMBL" id="CP083685">
    <property type="protein sequence ID" value="UYU92710.1"/>
    <property type="molecule type" value="Genomic_DNA"/>
</dbReference>
<keyword evidence="3" id="KW-0808">Transferase</keyword>
<dbReference type="EMBL" id="AP022660">
    <property type="protein sequence ID" value="BCA51054.1"/>
    <property type="molecule type" value="Genomic_DNA"/>
</dbReference>
<evidence type="ECO:0000313" key="4">
    <source>
        <dbReference type="EMBL" id="UYU92710.1"/>
    </source>
</evidence>
<dbReference type="Proteomes" id="UP001162960">
    <property type="component" value="Chromosome"/>
</dbReference>
<dbReference type="EMBL" id="QROV01000062">
    <property type="protein sequence ID" value="RHL52118.1"/>
    <property type="molecule type" value="Genomic_DNA"/>
</dbReference>
<name>A0A415LT10_BACT4</name>
<dbReference type="RefSeq" id="WP_117578974.1">
    <property type="nucleotide sequence ID" value="NZ_AP022660.1"/>
</dbReference>
<gene>
    <name evidence="2" type="ORF">BatF92_29960</name>
    <name evidence="3" type="ORF">DW011_25770</name>
    <name evidence="4" type="ORF">KQP74_08765</name>
</gene>
<reference evidence="3 5" key="1">
    <citation type="submission" date="2018-08" db="EMBL/GenBank/DDBJ databases">
        <title>A genome reference for cultivated species of the human gut microbiota.</title>
        <authorList>
            <person name="Zou Y."/>
            <person name="Xue W."/>
            <person name="Luo G."/>
        </authorList>
    </citation>
    <scope>NUCLEOTIDE SEQUENCE [LARGE SCALE GENOMIC DNA]</scope>
    <source>
        <strain evidence="3 5">AF37-12</strain>
    </source>
</reference>
<sequence length="272" mass="31976">MITASIVSYHHKMDEIRKVMDCVLASPVDKLFIIDNSSNDRLRELGEISERVRYIHSVNRGYGAGHNIAIRESMDLGAVYHVVVNPDIYFADGVLEELISYMDEHKDVGQIMPKVYYPNGDLQYICKLIPTPLDLIFKRFFPSSITERRMYKFQLRFTGYNRIMNVPYLSGCFMLFRMSALQDIGLFDERFFMYPEDIDITRRMHEKYKTIFFPKVSIIHAHAAASKVNIRMLKVHILNMVRYFNKWGWILDSKRRKLNKQVLRELQSINGG</sequence>
<evidence type="ECO:0000313" key="3">
    <source>
        <dbReference type="EMBL" id="RHL52118.1"/>
    </source>
</evidence>
<dbReference type="Pfam" id="PF00535">
    <property type="entry name" value="Glycos_transf_2"/>
    <property type="match status" value="1"/>
</dbReference>
<evidence type="ECO:0000313" key="2">
    <source>
        <dbReference type="EMBL" id="BCA51054.1"/>
    </source>
</evidence>
<dbReference type="SUPFAM" id="SSF53448">
    <property type="entry name" value="Nucleotide-diphospho-sugar transferases"/>
    <property type="match status" value="1"/>
</dbReference>
<dbReference type="Proteomes" id="UP000500882">
    <property type="component" value="Chromosome"/>
</dbReference>
<reference evidence="2 6" key="2">
    <citation type="submission" date="2020-02" db="EMBL/GenBank/DDBJ databases">
        <title>Whole-genome sequencing and comparative analysis of the genomes of Bacteroides thetaiotaomicron and Escherichia coli isolated from a healthy resident in Vietnam.</title>
        <authorList>
            <person name="Mohsin M."/>
            <person name="Tanaka K."/>
            <person name="Kawahara R."/>
            <person name="Kondo S."/>
            <person name="Noguchi H."/>
            <person name="Motooka D."/>
            <person name="Nakamura S."/>
            <person name="Khong D.T."/>
            <person name="Nguyen T.N."/>
            <person name="Tran H.T."/>
            <person name="Yamamoto Y."/>
        </authorList>
    </citation>
    <scope>NUCLEOTIDE SEQUENCE [LARGE SCALE GENOMIC DNA]</scope>
    <source>
        <strain evidence="2 6">F9-2</strain>
    </source>
</reference>